<dbReference type="GO" id="GO:0004497">
    <property type="term" value="F:monooxygenase activity"/>
    <property type="evidence" value="ECO:0007669"/>
    <property type="project" value="TreeGrafter"/>
</dbReference>
<evidence type="ECO:0000256" key="1">
    <source>
        <dbReference type="ARBA" id="ARBA00023002"/>
    </source>
</evidence>
<dbReference type="Gene3D" id="3.50.50.60">
    <property type="entry name" value="FAD/NAD(P)-binding domain"/>
    <property type="match status" value="2"/>
</dbReference>
<dbReference type="RefSeq" id="WP_161103407.1">
    <property type="nucleotide sequence ID" value="NZ_JBHLYI010000010.1"/>
</dbReference>
<dbReference type="SUPFAM" id="SSF51905">
    <property type="entry name" value="FAD/NAD(P)-binding domain"/>
    <property type="match status" value="1"/>
</dbReference>
<dbReference type="InterPro" id="IPR023753">
    <property type="entry name" value="FAD/NAD-binding_dom"/>
</dbReference>
<evidence type="ECO:0000313" key="3">
    <source>
        <dbReference type="EMBL" id="MXQ65291.1"/>
    </source>
</evidence>
<dbReference type="PANTHER" id="PTHR43539:SF78">
    <property type="entry name" value="FLAVIN-CONTAINING MONOOXYGENASE"/>
    <property type="match status" value="1"/>
</dbReference>
<dbReference type="OrthoDB" id="9778740at2"/>
<dbReference type="EMBL" id="WUTW01000002">
    <property type="protein sequence ID" value="MXQ65291.1"/>
    <property type="molecule type" value="Genomic_DNA"/>
</dbReference>
<dbReference type="InterPro" id="IPR036188">
    <property type="entry name" value="FAD/NAD-bd_sf"/>
</dbReference>
<dbReference type="GO" id="GO:0050660">
    <property type="term" value="F:flavin adenine dinucleotide binding"/>
    <property type="evidence" value="ECO:0007669"/>
    <property type="project" value="TreeGrafter"/>
</dbReference>
<gene>
    <name evidence="3" type="ORF">GQ466_14730</name>
</gene>
<organism evidence="3 4">
    <name type="scientific">Actinomadura rayongensis</name>
    <dbReference type="NCBI Taxonomy" id="1429076"/>
    <lineage>
        <taxon>Bacteria</taxon>
        <taxon>Bacillati</taxon>
        <taxon>Actinomycetota</taxon>
        <taxon>Actinomycetes</taxon>
        <taxon>Streptosporangiales</taxon>
        <taxon>Thermomonosporaceae</taxon>
        <taxon>Actinomadura</taxon>
    </lineage>
</organism>
<feature type="domain" description="FAD/NAD(P)-binding" evidence="2">
    <location>
        <begin position="7"/>
        <end position="215"/>
    </location>
</feature>
<name>A0A6I4W746_9ACTN</name>
<sequence>MTRIGAVVVGAGPYGLSAAAHLRERGVETRLIGTPMQFWDEHMPVGMCLKSEPFASSLGAPLPGLAFPDYAPDAAAIGDPVPLEVFTAYGRWFAERAAPPAEVTRAERIEPDHTGYRVVLATGETVRTASVVVAVGVGPFAHIPGELMDLPAPLVSHSSDHRDLGAFRDRDVVVVGAGQSALETAVLLAEQGARPTLVARTSRLMWNTVPHEAGGRLPSAPLHGLGRGWRTWLWSERPATTRLLPYRTRRRIVATTLGPAGAWWLRDRFDERVRTLLGHRVTRAREDAGRAVVFTQGPDGPERVTADHVIAATGFVPDLDRIPALAPALRAGLARWNGSPRLDRTFQSSAPDLYFAGLAAAASFGPVMRFVHGTDFAASRLARAIASRTRGPRPTDHLTHV</sequence>
<keyword evidence="1" id="KW-0560">Oxidoreductase</keyword>
<dbReference type="AlphaFoldDB" id="A0A6I4W746"/>
<protein>
    <submittedName>
        <fullName evidence="3">FAD-dependent oxidoreductase</fullName>
    </submittedName>
</protein>
<comment type="caution">
    <text evidence="3">The sequence shown here is derived from an EMBL/GenBank/DDBJ whole genome shotgun (WGS) entry which is preliminary data.</text>
</comment>
<dbReference type="PANTHER" id="PTHR43539">
    <property type="entry name" value="FLAVIN-BINDING MONOOXYGENASE-LIKE PROTEIN (AFU_ORTHOLOGUE AFUA_4G09220)"/>
    <property type="match status" value="1"/>
</dbReference>
<keyword evidence="4" id="KW-1185">Reference proteome</keyword>
<dbReference type="PRINTS" id="PR00469">
    <property type="entry name" value="PNDRDTASEII"/>
</dbReference>
<evidence type="ECO:0000259" key="2">
    <source>
        <dbReference type="Pfam" id="PF07992"/>
    </source>
</evidence>
<dbReference type="InterPro" id="IPR050982">
    <property type="entry name" value="Auxin_biosynth/cation_transpt"/>
</dbReference>
<reference evidence="3 4" key="1">
    <citation type="submission" date="2019-12" db="EMBL/GenBank/DDBJ databases">
        <title>Nocardia macrotermitis sp. nov. and Nocardia aurantia sp. nov., isolated from the gut of the fungus growing-termite Macrotermes natalensis.</title>
        <authorList>
            <person name="Christine B."/>
            <person name="Rene B."/>
        </authorList>
    </citation>
    <scope>NUCLEOTIDE SEQUENCE [LARGE SCALE GENOMIC DNA]</scope>
    <source>
        <strain evidence="3 4">DSM 102126</strain>
    </source>
</reference>
<evidence type="ECO:0000313" key="4">
    <source>
        <dbReference type="Proteomes" id="UP000431901"/>
    </source>
</evidence>
<proteinExistence type="predicted"/>
<dbReference type="PRINTS" id="PR00368">
    <property type="entry name" value="FADPNR"/>
</dbReference>
<dbReference type="Pfam" id="PF07992">
    <property type="entry name" value="Pyr_redox_2"/>
    <property type="match status" value="1"/>
</dbReference>
<accession>A0A6I4W746</accession>
<dbReference type="Proteomes" id="UP000431901">
    <property type="component" value="Unassembled WGS sequence"/>
</dbReference>